<evidence type="ECO:0000256" key="1">
    <source>
        <dbReference type="ARBA" id="ARBA00011353"/>
    </source>
</evidence>
<sequence length="293" mass="32918">MQSIISAFPLFTPSKRASASPRVSLGTSPSIAGPASPRLKLKKNTSGSTRRQSSARRLTNEETSLQREDENGGEADQASDTVGDSLQLEQHEVVSASTPRAAPSAVNVVEAYSTRSAMRAGRISEILRRAEIGAEETGETEESQPEQEVDAMQEEAVGREEEEDEEEEGDEEQYGFEGFVGYRWVGDSIEIQVQWDSGETTWEPEANLHHDCPEALFEYWCSHQGRPKNPRDPEMYEIYSILKHNRNRSRLLVEWVGFERSEATWVSRKVIEETAKDVVDAYFGSIKTKSRKK</sequence>
<feature type="compositionally biased region" description="Acidic residues" evidence="2">
    <location>
        <begin position="133"/>
        <end position="153"/>
    </location>
</feature>
<feature type="compositionally biased region" description="Acidic residues" evidence="2">
    <location>
        <begin position="160"/>
        <end position="173"/>
    </location>
</feature>
<dbReference type="EMBL" id="PPTA01000013">
    <property type="protein sequence ID" value="TFA99548.1"/>
    <property type="molecule type" value="Genomic_DNA"/>
</dbReference>
<keyword evidence="5" id="KW-1185">Reference proteome</keyword>
<comment type="subunit">
    <text evidence="1">Component of the NuA4 histone acetyltransferase complex.</text>
</comment>
<evidence type="ECO:0000313" key="5">
    <source>
        <dbReference type="Proteomes" id="UP001642720"/>
    </source>
</evidence>
<dbReference type="InterPro" id="IPR000953">
    <property type="entry name" value="Chromo/chromo_shadow_dom"/>
</dbReference>
<evidence type="ECO:0000259" key="3">
    <source>
        <dbReference type="PROSITE" id="PS50013"/>
    </source>
</evidence>
<comment type="caution">
    <text evidence="4">The sequence shown here is derived from an EMBL/GenBank/DDBJ whole genome shotgun (WGS) entry which is preliminary data.</text>
</comment>
<feature type="region of interest" description="Disordered" evidence="2">
    <location>
        <begin position="1"/>
        <end position="86"/>
    </location>
</feature>
<dbReference type="RefSeq" id="XP_073555750.1">
    <property type="nucleotide sequence ID" value="XM_073705666.1"/>
</dbReference>
<evidence type="ECO:0000313" key="4">
    <source>
        <dbReference type="EMBL" id="TFA99548.1"/>
    </source>
</evidence>
<feature type="domain" description="Chromo" evidence="3">
    <location>
        <begin position="236"/>
        <end position="293"/>
    </location>
</feature>
<feature type="compositionally biased region" description="Polar residues" evidence="2">
    <location>
        <begin position="44"/>
        <end position="57"/>
    </location>
</feature>
<dbReference type="InterPro" id="IPR016197">
    <property type="entry name" value="Chromo-like_dom_sf"/>
</dbReference>
<accession>A0ABY2GVT7</accession>
<evidence type="ECO:0000256" key="2">
    <source>
        <dbReference type="SAM" id="MobiDB-lite"/>
    </source>
</evidence>
<dbReference type="SUPFAM" id="SSF54160">
    <property type="entry name" value="Chromo domain-like"/>
    <property type="match status" value="2"/>
</dbReference>
<dbReference type="GeneID" id="300580116"/>
<protein>
    <recommendedName>
        <fullName evidence="3">Chromo domain-containing protein</fullName>
    </recommendedName>
</protein>
<proteinExistence type="predicted"/>
<name>A0ABY2GVT7_9HYPO</name>
<feature type="domain" description="Chromo" evidence="3">
    <location>
        <begin position="183"/>
        <end position="231"/>
    </location>
</feature>
<reference evidence="4 5" key="1">
    <citation type="submission" date="2018-01" db="EMBL/GenBank/DDBJ databases">
        <title>Genome characterization of the sugarcane-associated fungus Trichoderma ghanense CCMA-1212 and their application in lignocelulose bioconversion.</title>
        <authorList>
            <person name="Steindorff A.S."/>
            <person name="Mendes T.D."/>
            <person name="Vilela E.S.D."/>
            <person name="Rodrigues D.S."/>
            <person name="Formighieri E.F."/>
            <person name="Melo I.S."/>
            <person name="Favaro L.C.L."/>
        </authorList>
    </citation>
    <scope>NUCLEOTIDE SEQUENCE [LARGE SCALE GENOMIC DNA]</scope>
    <source>
        <strain evidence="4 5">CCMA-1212</strain>
    </source>
</reference>
<dbReference type="Proteomes" id="UP001642720">
    <property type="component" value="Unassembled WGS sequence"/>
</dbReference>
<feature type="compositionally biased region" description="Basic and acidic residues" evidence="2">
    <location>
        <begin position="58"/>
        <end position="70"/>
    </location>
</feature>
<gene>
    <name evidence="4" type="ORF">CCMA1212_008538</name>
</gene>
<dbReference type="Gene3D" id="2.40.50.40">
    <property type="match status" value="2"/>
</dbReference>
<feature type="region of interest" description="Disordered" evidence="2">
    <location>
        <begin position="133"/>
        <end position="173"/>
    </location>
</feature>
<dbReference type="CDD" id="cd00024">
    <property type="entry name" value="CD_CSD"/>
    <property type="match status" value="1"/>
</dbReference>
<dbReference type="PROSITE" id="PS50013">
    <property type="entry name" value="CHROMO_2"/>
    <property type="match status" value="2"/>
</dbReference>
<organism evidence="4 5">
    <name type="scientific">Trichoderma ghanense</name>
    <dbReference type="NCBI Taxonomy" id="65468"/>
    <lineage>
        <taxon>Eukaryota</taxon>
        <taxon>Fungi</taxon>
        <taxon>Dikarya</taxon>
        <taxon>Ascomycota</taxon>
        <taxon>Pezizomycotina</taxon>
        <taxon>Sordariomycetes</taxon>
        <taxon>Hypocreomycetidae</taxon>
        <taxon>Hypocreales</taxon>
        <taxon>Hypocreaceae</taxon>
        <taxon>Trichoderma</taxon>
    </lineage>
</organism>